<dbReference type="CDD" id="cd02440">
    <property type="entry name" value="AdoMet_MTases"/>
    <property type="match status" value="1"/>
</dbReference>
<accession>A0ABQ3VLG2</accession>
<evidence type="ECO:0000256" key="1">
    <source>
        <dbReference type="ARBA" id="ARBA00022603"/>
    </source>
</evidence>
<keyword evidence="2" id="KW-0808">Transferase</keyword>
<comment type="caution">
    <text evidence="4">The sequence shown here is derived from an EMBL/GenBank/DDBJ whole genome shotgun (WGS) entry which is preliminary data.</text>
</comment>
<dbReference type="PANTHER" id="PTHR43861">
    <property type="entry name" value="TRANS-ACONITATE 2-METHYLTRANSFERASE-RELATED"/>
    <property type="match status" value="1"/>
</dbReference>
<dbReference type="InterPro" id="IPR041698">
    <property type="entry name" value="Methyltransf_25"/>
</dbReference>
<organism evidence="4 5">
    <name type="scientific">Dictyobacter formicarum</name>
    <dbReference type="NCBI Taxonomy" id="2778368"/>
    <lineage>
        <taxon>Bacteria</taxon>
        <taxon>Bacillati</taxon>
        <taxon>Chloroflexota</taxon>
        <taxon>Ktedonobacteria</taxon>
        <taxon>Ktedonobacterales</taxon>
        <taxon>Dictyobacteraceae</taxon>
        <taxon>Dictyobacter</taxon>
    </lineage>
</organism>
<evidence type="ECO:0000313" key="4">
    <source>
        <dbReference type="EMBL" id="GHO86231.1"/>
    </source>
</evidence>
<dbReference type="RefSeq" id="WP_201363882.1">
    <property type="nucleotide sequence ID" value="NZ_BNJJ01000011.1"/>
</dbReference>
<dbReference type="Proteomes" id="UP000635565">
    <property type="component" value="Unassembled WGS sequence"/>
</dbReference>
<reference evidence="4 5" key="1">
    <citation type="journal article" date="2021" name="Int. J. Syst. Evol. Microbiol.">
        <title>Reticulibacter mediterranei gen. nov., sp. nov., within the new family Reticulibacteraceae fam. nov., and Ktedonospora formicarum gen. nov., sp. nov., Ktedonobacter robiniae sp. nov., Dictyobacter formicarum sp. nov. and Dictyobacter arantiisoli sp. nov., belonging to the class Ktedonobacteria.</title>
        <authorList>
            <person name="Yabe S."/>
            <person name="Zheng Y."/>
            <person name="Wang C.M."/>
            <person name="Sakai Y."/>
            <person name="Abe K."/>
            <person name="Yokota A."/>
            <person name="Donadio S."/>
            <person name="Cavaletti L."/>
            <person name="Monciardini P."/>
        </authorList>
    </citation>
    <scope>NUCLEOTIDE SEQUENCE [LARGE SCALE GENOMIC DNA]</scope>
    <source>
        <strain evidence="4 5">SOSP1-9</strain>
    </source>
</reference>
<dbReference type="EMBL" id="BNJJ01000011">
    <property type="protein sequence ID" value="GHO86231.1"/>
    <property type="molecule type" value="Genomic_DNA"/>
</dbReference>
<sequence>MSTYYKGKRAATYNRIWKTFSEKTLATTVDYIKVSRLYEAPKAQGKHPRILDVACGTGLLLQKLAQLSPQAELYGIDQSSDMLAQAQKILANEPHIHLTQGSLKSDKMTALPYQPASFDLITCTNAFHYLDNPRAVLQSLATLLSPHGQLVLEDYARRPFPFPWKPFEWLIKGVDPQHNKAYTRTEAQQICEAAGLQILAANDFSAGPLWQCWIIRAEVRKSN</sequence>
<evidence type="ECO:0000256" key="2">
    <source>
        <dbReference type="ARBA" id="ARBA00022679"/>
    </source>
</evidence>
<dbReference type="InterPro" id="IPR029063">
    <property type="entry name" value="SAM-dependent_MTases_sf"/>
</dbReference>
<proteinExistence type="predicted"/>
<dbReference type="PANTHER" id="PTHR43861:SF1">
    <property type="entry name" value="TRANS-ACONITATE 2-METHYLTRANSFERASE"/>
    <property type="match status" value="1"/>
</dbReference>
<dbReference type="Gene3D" id="3.40.50.150">
    <property type="entry name" value="Vaccinia Virus protein VP39"/>
    <property type="match status" value="1"/>
</dbReference>
<feature type="domain" description="Methyltransferase" evidence="3">
    <location>
        <begin position="50"/>
        <end position="148"/>
    </location>
</feature>
<protein>
    <recommendedName>
        <fullName evidence="3">Methyltransferase domain-containing protein</fullName>
    </recommendedName>
</protein>
<evidence type="ECO:0000313" key="5">
    <source>
        <dbReference type="Proteomes" id="UP000635565"/>
    </source>
</evidence>
<dbReference type="Pfam" id="PF13649">
    <property type="entry name" value="Methyltransf_25"/>
    <property type="match status" value="1"/>
</dbReference>
<name>A0ABQ3VLG2_9CHLR</name>
<gene>
    <name evidence="4" type="ORF">KSZ_42370</name>
</gene>
<dbReference type="SUPFAM" id="SSF53335">
    <property type="entry name" value="S-adenosyl-L-methionine-dependent methyltransferases"/>
    <property type="match status" value="1"/>
</dbReference>
<keyword evidence="5" id="KW-1185">Reference proteome</keyword>
<keyword evidence="1" id="KW-0489">Methyltransferase</keyword>
<evidence type="ECO:0000259" key="3">
    <source>
        <dbReference type="Pfam" id="PF13649"/>
    </source>
</evidence>